<keyword evidence="3 6" id="KW-0812">Transmembrane</keyword>
<evidence type="ECO:0000313" key="8">
    <source>
        <dbReference type="EMBL" id="MFC7389114.1"/>
    </source>
</evidence>
<comment type="caution">
    <text evidence="8">The sequence shown here is derived from an EMBL/GenBank/DDBJ whole genome shotgun (WGS) entry which is preliminary data.</text>
</comment>
<evidence type="ECO:0000259" key="7">
    <source>
        <dbReference type="PROSITE" id="PS50887"/>
    </source>
</evidence>
<dbReference type="EMBL" id="JBHTCE010000001">
    <property type="protein sequence ID" value="MFC7389114.1"/>
    <property type="molecule type" value="Genomic_DNA"/>
</dbReference>
<feature type="domain" description="GGDEF" evidence="7">
    <location>
        <begin position="224"/>
        <end position="351"/>
    </location>
</feature>
<dbReference type="RefSeq" id="WP_214786853.1">
    <property type="nucleotide sequence ID" value="NZ_JANIEL010000047.1"/>
</dbReference>
<feature type="transmembrane region" description="Helical" evidence="6">
    <location>
        <begin position="42"/>
        <end position="60"/>
    </location>
</feature>
<sequence length="351" mass="39255">MGTVINSFVINISLIFLFMSLTFYVMRTVLPIQPTSPRFVRFWFGVSNGLTAILLTINAIELGDALIDLRLIPIALSATYAGPFGAIVTLGLIFIGRMTLHGMSAPFIDAILMFIVFYLFSLLLSRISMHRARGYAIYIGFGALLVLIRVTGNVDARVFMNVFVPYFLMLSLGAWLCYWAAKKLETHLWMFLLHTHRATIDELTGLPNRYRTLEQMNDLEMSGKPWTLLVIDVDHFKQLNDTYGHLVGDAALRHIGQTLERISPPEGFVGRYGGEEFLLVLEGSTGVEEVAEKIVETVRLTTFECQGEVIPMTVSIGAAIAELEPSMAVFERADEALYAAKRNGRDQVRFA</sequence>
<gene>
    <name evidence="8" type="ORF">ACFQO8_03085</name>
</gene>
<keyword evidence="4 6" id="KW-1133">Transmembrane helix</keyword>
<evidence type="ECO:0000256" key="1">
    <source>
        <dbReference type="ARBA" id="ARBA00004651"/>
    </source>
</evidence>
<dbReference type="PANTHER" id="PTHR45138">
    <property type="entry name" value="REGULATORY COMPONENTS OF SENSORY TRANSDUCTION SYSTEM"/>
    <property type="match status" value="1"/>
</dbReference>
<evidence type="ECO:0000313" key="9">
    <source>
        <dbReference type="Proteomes" id="UP001596439"/>
    </source>
</evidence>
<dbReference type="InterPro" id="IPR029787">
    <property type="entry name" value="Nucleotide_cyclase"/>
</dbReference>
<protein>
    <submittedName>
        <fullName evidence="8">GGDEF domain-containing protein</fullName>
    </submittedName>
</protein>
<feature type="transmembrane region" description="Helical" evidence="6">
    <location>
        <begin position="135"/>
        <end position="152"/>
    </location>
</feature>
<evidence type="ECO:0000256" key="2">
    <source>
        <dbReference type="ARBA" id="ARBA00022475"/>
    </source>
</evidence>
<name>A0ABW2PJ62_9BACL</name>
<dbReference type="CDD" id="cd01949">
    <property type="entry name" value="GGDEF"/>
    <property type="match status" value="1"/>
</dbReference>
<dbReference type="InterPro" id="IPR000160">
    <property type="entry name" value="GGDEF_dom"/>
</dbReference>
<keyword evidence="5 6" id="KW-0472">Membrane</keyword>
<dbReference type="PANTHER" id="PTHR45138:SF9">
    <property type="entry name" value="DIGUANYLATE CYCLASE DGCM-RELATED"/>
    <property type="match status" value="1"/>
</dbReference>
<keyword evidence="9" id="KW-1185">Reference proteome</keyword>
<keyword evidence="2" id="KW-1003">Cell membrane</keyword>
<dbReference type="SMART" id="SM00267">
    <property type="entry name" value="GGDEF"/>
    <property type="match status" value="1"/>
</dbReference>
<dbReference type="Gene3D" id="3.30.70.270">
    <property type="match status" value="1"/>
</dbReference>
<evidence type="ECO:0000256" key="4">
    <source>
        <dbReference type="ARBA" id="ARBA00022989"/>
    </source>
</evidence>
<feature type="transmembrane region" description="Helical" evidence="6">
    <location>
        <begin position="7"/>
        <end position="30"/>
    </location>
</feature>
<feature type="transmembrane region" description="Helical" evidence="6">
    <location>
        <begin position="158"/>
        <end position="181"/>
    </location>
</feature>
<organism evidence="8 9">
    <name type="scientific">Exiguobacterium aestuarii</name>
    <dbReference type="NCBI Taxonomy" id="273527"/>
    <lineage>
        <taxon>Bacteria</taxon>
        <taxon>Bacillati</taxon>
        <taxon>Bacillota</taxon>
        <taxon>Bacilli</taxon>
        <taxon>Bacillales</taxon>
        <taxon>Bacillales Family XII. Incertae Sedis</taxon>
        <taxon>Exiguobacterium</taxon>
    </lineage>
</organism>
<dbReference type="InterPro" id="IPR050469">
    <property type="entry name" value="Diguanylate_Cyclase"/>
</dbReference>
<feature type="transmembrane region" description="Helical" evidence="6">
    <location>
        <begin position="102"/>
        <end position="123"/>
    </location>
</feature>
<dbReference type="Proteomes" id="UP001596439">
    <property type="component" value="Unassembled WGS sequence"/>
</dbReference>
<evidence type="ECO:0000256" key="5">
    <source>
        <dbReference type="ARBA" id="ARBA00023136"/>
    </source>
</evidence>
<feature type="transmembrane region" description="Helical" evidence="6">
    <location>
        <begin position="72"/>
        <end position="96"/>
    </location>
</feature>
<dbReference type="InterPro" id="IPR011620">
    <property type="entry name" value="Sig_transdc_His_kinase_LytS_TM"/>
</dbReference>
<evidence type="ECO:0000256" key="3">
    <source>
        <dbReference type="ARBA" id="ARBA00022692"/>
    </source>
</evidence>
<proteinExistence type="predicted"/>
<dbReference type="Pfam" id="PF00990">
    <property type="entry name" value="GGDEF"/>
    <property type="match status" value="1"/>
</dbReference>
<dbReference type="NCBIfam" id="TIGR00254">
    <property type="entry name" value="GGDEF"/>
    <property type="match status" value="1"/>
</dbReference>
<comment type="subcellular location">
    <subcellularLocation>
        <location evidence="1">Cell membrane</location>
        <topology evidence="1">Multi-pass membrane protein</topology>
    </subcellularLocation>
</comment>
<dbReference type="Pfam" id="PF07694">
    <property type="entry name" value="5TM-5TMR_LYT"/>
    <property type="match status" value="1"/>
</dbReference>
<evidence type="ECO:0000256" key="6">
    <source>
        <dbReference type="SAM" id="Phobius"/>
    </source>
</evidence>
<dbReference type="PROSITE" id="PS50887">
    <property type="entry name" value="GGDEF"/>
    <property type="match status" value="1"/>
</dbReference>
<reference evidence="9" key="1">
    <citation type="journal article" date="2019" name="Int. J. Syst. Evol. Microbiol.">
        <title>The Global Catalogue of Microorganisms (GCM) 10K type strain sequencing project: providing services to taxonomists for standard genome sequencing and annotation.</title>
        <authorList>
            <consortium name="The Broad Institute Genomics Platform"/>
            <consortium name="The Broad Institute Genome Sequencing Center for Infectious Disease"/>
            <person name="Wu L."/>
            <person name="Ma J."/>
        </authorList>
    </citation>
    <scope>NUCLEOTIDE SEQUENCE [LARGE SCALE GENOMIC DNA]</scope>
    <source>
        <strain evidence="9">CCUG 55590</strain>
    </source>
</reference>
<accession>A0ABW2PJ62</accession>
<dbReference type="SUPFAM" id="SSF55073">
    <property type="entry name" value="Nucleotide cyclase"/>
    <property type="match status" value="1"/>
</dbReference>
<dbReference type="InterPro" id="IPR043128">
    <property type="entry name" value="Rev_trsase/Diguanyl_cyclase"/>
</dbReference>